<dbReference type="InterPro" id="IPR036028">
    <property type="entry name" value="SH3-like_dom_sf"/>
</dbReference>
<dbReference type="PROSITE" id="PS50010">
    <property type="entry name" value="DH_2"/>
    <property type="match status" value="1"/>
</dbReference>
<feature type="domain" description="SH3" evidence="5">
    <location>
        <begin position="270"/>
        <end position="334"/>
    </location>
</feature>
<evidence type="ECO:0000256" key="3">
    <source>
        <dbReference type="ARBA" id="ARBA00022490"/>
    </source>
</evidence>
<dbReference type="CDD" id="cd11994">
    <property type="entry name" value="SH3_Intersectin2_4"/>
    <property type="match status" value="1"/>
</dbReference>
<evidence type="ECO:0000256" key="1">
    <source>
        <dbReference type="ARBA" id="ARBA00004496"/>
    </source>
</evidence>
<dbReference type="CDD" id="cd00160">
    <property type="entry name" value="RhoGEF"/>
    <property type="match status" value="1"/>
</dbReference>
<dbReference type="PROSITE" id="PS50002">
    <property type="entry name" value="SH3"/>
    <property type="match status" value="5"/>
</dbReference>
<keyword evidence="2 4" id="KW-0728">SH3 domain</keyword>
<protein>
    <submittedName>
        <fullName evidence="7">Uncharacterized protein</fullName>
    </submittedName>
</protein>
<evidence type="ECO:0000256" key="2">
    <source>
        <dbReference type="ARBA" id="ARBA00022443"/>
    </source>
</evidence>
<dbReference type="Pfam" id="PF07653">
    <property type="entry name" value="SH3_2"/>
    <property type="match status" value="2"/>
</dbReference>
<dbReference type="PANTHER" id="PTHR46006">
    <property type="entry name" value="RHO GUANINE NUCLEOTIDE EXCHANGE FACTOR AT 64C, ISOFORM A"/>
    <property type="match status" value="1"/>
</dbReference>
<organism evidence="7 8">
    <name type="scientific">Eleginops maclovinus</name>
    <name type="common">Patagonian blennie</name>
    <name type="synonym">Eleginus maclovinus</name>
    <dbReference type="NCBI Taxonomy" id="56733"/>
    <lineage>
        <taxon>Eukaryota</taxon>
        <taxon>Metazoa</taxon>
        <taxon>Chordata</taxon>
        <taxon>Craniata</taxon>
        <taxon>Vertebrata</taxon>
        <taxon>Euteleostomi</taxon>
        <taxon>Actinopterygii</taxon>
        <taxon>Neopterygii</taxon>
        <taxon>Teleostei</taxon>
        <taxon>Neoteleostei</taxon>
        <taxon>Acanthomorphata</taxon>
        <taxon>Eupercaria</taxon>
        <taxon>Perciformes</taxon>
        <taxon>Notothenioidei</taxon>
        <taxon>Eleginopidae</taxon>
        <taxon>Eleginops</taxon>
    </lineage>
</organism>
<dbReference type="GO" id="GO:0035025">
    <property type="term" value="P:positive regulation of Rho protein signal transduction"/>
    <property type="evidence" value="ECO:0007669"/>
    <property type="project" value="TreeGrafter"/>
</dbReference>
<feature type="domain" description="SH3" evidence="5">
    <location>
        <begin position="116"/>
        <end position="188"/>
    </location>
</feature>
<dbReference type="GO" id="GO:0005085">
    <property type="term" value="F:guanyl-nucleotide exchange factor activity"/>
    <property type="evidence" value="ECO:0007669"/>
    <property type="project" value="InterPro"/>
</dbReference>
<reference evidence="7 8" key="2">
    <citation type="journal article" date="2023" name="Mol. Biol. Evol.">
        <title>Genomics of Secondarily Temperate Adaptation in the Only Non-Antarctic Icefish.</title>
        <authorList>
            <person name="Rivera-Colon A.G."/>
            <person name="Rayamajhi N."/>
            <person name="Minhas B.F."/>
            <person name="Madrigal G."/>
            <person name="Bilyk K.T."/>
            <person name="Yoon V."/>
            <person name="Hune M."/>
            <person name="Gregory S."/>
            <person name="Cheng C.H.C."/>
            <person name="Catchen J.M."/>
        </authorList>
    </citation>
    <scope>NUCLEOTIDE SEQUENCE [LARGE SCALE GENOMIC DNA]</scope>
    <source>
        <strain evidence="7">JMC-PN-2008</strain>
    </source>
</reference>
<dbReference type="Pfam" id="PF00621">
    <property type="entry name" value="RhoGEF"/>
    <property type="match status" value="1"/>
</dbReference>
<evidence type="ECO:0000256" key="4">
    <source>
        <dbReference type="PROSITE-ProRule" id="PRU00192"/>
    </source>
</evidence>
<feature type="domain" description="DH" evidence="6">
    <location>
        <begin position="426"/>
        <end position="582"/>
    </location>
</feature>
<dbReference type="Gene3D" id="1.20.900.10">
    <property type="entry name" value="Dbl homology (DH) domain"/>
    <property type="match status" value="1"/>
</dbReference>
<proteinExistence type="predicted"/>
<evidence type="ECO:0000259" key="5">
    <source>
        <dbReference type="PROSITE" id="PS50002"/>
    </source>
</evidence>
<dbReference type="SMART" id="SM00325">
    <property type="entry name" value="RhoGEF"/>
    <property type="match status" value="1"/>
</dbReference>
<evidence type="ECO:0000259" key="6">
    <source>
        <dbReference type="PROSITE" id="PS50010"/>
    </source>
</evidence>
<keyword evidence="3" id="KW-0963">Cytoplasm</keyword>
<keyword evidence="8" id="KW-1185">Reference proteome</keyword>
<dbReference type="Pfam" id="PF00018">
    <property type="entry name" value="SH3_1"/>
    <property type="match status" value="2"/>
</dbReference>
<dbReference type="InterPro" id="IPR001452">
    <property type="entry name" value="SH3_domain"/>
</dbReference>
<dbReference type="InterPro" id="IPR035899">
    <property type="entry name" value="DBL_dom_sf"/>
</dbReference>
<dbReference type="SUPFAM" id="SSF50044">
    <property type="entry name" value="SH3-domain"/>
    <property type="match status" value="5"/>
</dbReference>
<dbReference type="CDD" id="cd11838">
    <property type="entry name" value="SH3_Intersectin_3"/>
    <property type="match status" value="1"/>
</dbReference>
<dbReference type="Gene3D" id="2.30.30.40">
    <property type="entry name" value="SH3 Domains"/>
    <property type="match status" value="5"/>
</dbReference>
<name>A0AAN7WX63_ELEMC</name>
<dbReference type="InterPro" id="IPR000219">
    <property type="entry name" value="DH_dom"/>
</dbReference>
<dbReference type="PRINTS" id="PR00452">
    <property type="entry name" value="SH3DOMAIN"/>
</dbReference>
<dbReference type="Pfam" id="PF14604">
    <property type="entry name" value="SH3_9"/>
    <property type="match status" value="1"/>
</dbReference>
<feature type="domain" description="SH3" evidence="5">
    <location>
        <begin position="202"/>
        <end position="260"/>
    </location>
</feature>
<feature type="domain" description="SH3" evidence="5">
    <location>
        <begin position="6"/>
        <end position="67"/>
    </location>
</feature>
<dbReference type="InterPro" id="IPR051480">
    <property type="entry name" value="Endocytic_GEF_Adapter"/>
</dbReference>
<comment type="caution">
    <text evidence="7">The sequence shown here is derived from an EMBL/GenBank/DDBJ whole genome shotgun (WGS) entry which is preliminary data.</text>
</comment>
<evidence type="ECO:0000313" key="8">
    <source>
        <dbReference type="Proteomes" id="UP001346869"/>
    </source>
</evidence>
<reference evidence="7 8" key="1">
    <citation type="journal article" date="2023" name="Genes (Basel)">
        <title>Chromosome-Level Genome Assembly and Circadian Gene Repertoire of the Patagonia Blennie Eleginops maclovinus-The Closest Ancestral Proxy of Antarctic Cryonotothenioids.</title>
        <authorList>
            <person name="Cheng C.C."/>
            <person name="Rivera-Colon A.G."/>
            <person name="Minhas B.F."/>
            <person name="Wilson L."/>
            <person name="Rayamajhi N."/>
            <person name="Vargas-Chacoff L."/>
            <person name="Catchen J.M."/>
        </authorList>
    </citation>
    <scope>NUCLEOTIDE SEQUENCE [LARGE SCALE GENOMIC DNA]</scope>
    <source>
        <strain evidence="7">JMC-PN-2008</strain>
    </source>
</reference>
<dbReference type="FunFam" id="2.30.30.40:FF:000041">
    <property type="entry name" value="Intersectin 1"/>
    <property type="match status" value="1"/>
</dbReference>
<sequence>MAQQSSKLTTYRALYSFVARNADELSIEADGTIEVDEQTVGEPGWLCGRFRGKRGWFPHSYAEKCHAPSTSTTETLATLPGKLSCPPPIPHNAGDPDGKVADDSAVSAQADASQSFFPLLARAVSSWSATSETHLNLSSGAGDIITPMLSFSQGDVISVQQQREDWWLGQLNGTQGWFPKSYVTLEMGGNTDGDPFDTGDSVQLEEFVALYTYESPEAGDLTFVEGDVVMVTEREGEWWRGCIGDHTGVFPSNYVRPVEPEGTKAGAQIKKPEIAQAVSTTVAPTTHQLRLSPGQLIVVLAKNSTGWWLGELQARGKKRQRGWFHSSHVKLLGPSSSKSSPSPLPVCQVIAMYDYTAANRDELSFSKGQLISILDKTNPDWWKGDVNGVTGLLPTNYVKMTTESDPSQQWCADLMSLDTMTPQERKRQGYIHELIQTEETYVEDLELVLEVFYKPMSESGRLTEAEMGVIFVNWRELIMCNTKLLKALRVRKKTEGDNMPVQLIGDLLASELAHMQAYIRFCSCQLNAAALLQSKTYNQQDFKDFLKKIATNYRCKGMPLSSFLLKPMQRITRYPPPHKERM</sequence>
<gene>
    <name evidence="7" type="ORF">PBY51_006890</name>
</gene>
<dbReference type="PANTHER" id="PTHR46006:SF6">
    <property type="entry name" value="INTERSECTIN-2 ISOFORM X1"/>
    <property type="match status" value="1"/>
</dbReference>
<accession>A0AAN7WX63</accession>
<dbReference type="InterPro" id="IPR035740">
    <property type="entry name" value="Intersectin-2_SH3_4"/>
</dbReference>
<dbReference type="SUPFAM" id="SSF48065">
    <property type="entry name" value="DBL homology domain (DH-domain)"/>
    <property type="match status" value="1"/>
</dbReference>
<evidence type="ECO:0000313" key="7">
    <source>
        <dbReference type="EMBL" id="KAK5853068.1"/>
    </source>
</evidence>
<dbReference type="Proteomes" id="UP001346869">
    <property type="component" value="Unassembled WGS sequence"/>
</dbReference>
<dbReference type="PRINTS" id="PR01887">
    <property type="entry name" value="SPECTRNALPHA"/>
</dbReference>
<dbReference type="EMBL" id="JAUZQC010000020">
    <property type="protein sequence ID" value="KAK5853068.1"/>
    <property type="molecule type" value="Genomic_DNA"/>
</dbReference>
<comment type="subcellular location">
    <subcellularLocation>
        <location evidence="1">Cytoplasm</location>
    </subcellularLocation>
</comment>
<dbReference type="SMART" id="SM00326">
    <property type="entry name" value="SH3"/>
    <property type="match status" value="5"/>
</dbReference>
<feature type="domain" description="SH3" evidence="5">
    <location>
        <begin position="344"/>
        <end position="403"/>
    </location>
</feature>
<dbReference type="GO" id="GO:0005737">
    <property type="term" value="C:cytoplasm"/>
    <property type="evidence" value="ECO:0007669"/>
    <property type="project" value="UniProtKB-SubCell"/>
</dbReference>
<dbReference type="AlphaFoldDB" id="A0AAN7WX63"/>